<gene>
    <name evidence="2" type="ORF">KS419_05280</name>
</gene>
<keyword evidence="3" id="KW-1185">Reference proteome</keyword>
<protein>
    <submittedName>
        <fullName evidence="2">Uncharacterized protein</fullName>
    </submittedName>
</protein>
<evidence type="ECO:0000313" key="3">
    <source>
        <dbReference type="Proteomes" id="UP000784880"/>
    </source>
</evidence>
<sequence>MHKQRVVSTHPSPENKLEEEETQSLCITNEHRYISTHPPPENKLEEEETGIIFE</sequence>
<dbReference type="EMBL" id="JAHQCS010000058">
    <property type="protein sequence ID" value="MBU9711142.1"/>
    <property type="molecule type" value="Genomic_DNA"/>
</dbReference>
<organism evidence="2 3">
    <name type="scientific">Evansella tamaricis</name>
    <dbReference type="NCBI Taxonomy" id="2069301"/>
    <lineage>
        <taxon>Bacteria</taxon>
        <taxon>Bacillati</taxon>
        <taxon>Bacillota</taxon>
        <taxon>Bacilli</taxon>
        <taxon>Bacillales</taxon>
        <taxon>Bacillaceae</taxon>
        <taxon>Evansella</taxon>
    </lineage>
</organism>
<accession>A0ABS6JE68</accession>
<evidence type="ECO:0000313" key="2">
    <source>
        <dbReference type="EMBL" id="MBU9711142.1"/>
    </source>
</evidence>
<comment type="caution">
    <text evidence="2">The sequence shown here is derived from an EMBL/GenBank/DDBJ whole genome shotgun (WGS) entry which is preliminary data.</text>
</comment>
<feature type="compositionally biased region" description="Polar residues" evidence="1">
    <location>
        <begin position="1"/>
        <end position="12"/>
    </location>
</feature>
<feature type="compositionally biased region" description="Acidic residues" evidence="1">
    <location>
        <begin position="44"/>
        <end position="54"/>
    </location>
</feature>
<dbReference type="Proteomes" id="UP000784880">
    <property type="component" value="Unassembled WGS sequence"/>
</dbReference>
<name>A0ABS6JE68_9BACI</name>
<proteinExistence type="predicted"/>
<reference evidence="2 3" key="1">
    <citation type="submission" date="2021-06" db="EMBL/GenBank/DDBJ databases">
        <title>Bacillus sp. RD4P76, an endophyte from a halophyte.</title>
        <authorList>
            <person name="Sun J.-Q."/>
        </authorList>
    </citation>
    <scope>NUCLEOTIDE SEQUENCE [LARGE SCALE GENOMIC DNA]</scope>
    <source>
        <strain evidence="2 3">CGMCC 1.15917</strain>
    </source>
</reference>
<evidence type="ECO:0000256" key="1">
    <source>
        <dbReference type="SAM" id="MobiDB-lite"/>
    </source>
</evidence>
<dbReference type="RefSeq" id="WP_217065030.1">
    <property type="nucleotide sequence ID" value="NZ_JAHQCS010000058.1"/>
</dbReference>
<feature type="region of interest" description="Disordered" evidence="1">
    <location>
        <begin position="1"/>
        <end position="54"/>
    </location>
</feature>